<evidence type="ECO:0000256" key="5">
    <source>
        <dbReference type="ARBA" id="ARBA00023316"/>
    </source>
</evidence>
<dbReference type="AlphaFoldDB" id="A0A7H1B053"/>
<evidence type="ECO:0000256" key="1">
    <source>
        <dbReference type="ARBA" id="ARBA00001561"/>
    </source>
</evidence>
<dbReference type="Gene3D" id="3.40.630.40">
    <property type="entry name" value="Zn-dependent exopeptidases"/>
    <property type="match status" value="1"/>
</dbReference>
<protein>
    <recommendedName>
        <fullName evidence="3">N-acetylmuramoyl-L-alanine amidase</fullName>
        <ecNumber evidence="3">3.5.1.28</ecNumber>
    </recommendedName>
</protein>
<name>A0A7H1B053_9GAMM</name>
<evidence type="ECO:0000313" key="8">
    <source>
        <dbReference type="Proteomes" id="UP000516346"/>
    </source>
</evidence>
<evidence type="ECO:0000259" key="6">
    <source>
        <dbReference type="SMART" id="SM00646"/>
    </source>
</evidence>
<dbReference type="InterPro" id="IPR002508">
    <property type="entry name" value="MurNAc-LAA_cat"/>
</dbReference>
<dbReference type="PANTHER" id="PTHR30404">
    <property type="entry name" value="N-ACETYLMURAMOYL-L-ALANINE AMIDASE"/>
    <property type="match status" value="1"/>
</dbReference>
<dbReference type="Pfam" id="PF01520">
    <property type="entry name" value="Amidase_3"/>
    <property type="match status" value="1"/>
</dbReference>
<evidence type="ECO:0000313" key="7">
    <source>
        <dbReference type="EMBL" id="QNS02108.1"/>
    </source>
</evidence>
<dbReference type="Proteomes" id="UP000516346">
    <property type="component" value="Chromosome"/>
</dbReference>
<evidence type="ECO:0000256" key="4">
    <source>
        <dbReference type="ARBA" id="ARBA00022801"/>
    </source>
</evidence>
<reference evidence="7 8" key="1">
    <citation type="submission" date="2020-09" db="EMBL/GenBank/DDBJ databases">
        <title>Genome sequence of the banana aphid, Pentalonia nigronervosa Coquerel (Hemiptera: Aphididae) and its symbionts.</title>
        <authorList>
            <person name="Mathers T.C."/>
            <person name="Mugford S.T."/>
            <person name="Hogenhout S.A."/>
            <person name="Tripathi L."/>
        </authorList>
    </citation>
    <scope>NUCLEOTIDE SEQUENCE [LARGE SCALE GENOMIC DNA]</scope>
    <source>
        <strain evidence="7">Ba4</strain>
    </source>
</reference>
<gene>
    <name evidence="7" type="ORF">ICW73_02010</name>
</gene>
<comment type="similarity">
    <text evidence="2">Belongs to the N-acetylmuramoyl-L-alanine amidase 3 family.</text>
</comment>
<evidence type="ECO:0000256" key="2">
    <source>
        <dbReference type="ARBA" id="ARBA00010860"/>
    </source>
</evidence>
<dbReference type="SUPFAM" id="SSF53187">
    <property type="entry name" value="Zn-dependent exopeptidases"/>
    <property type="match status" value="1"/>
</dbReference>
<dbReference type="PANTHER" id="PTHR30404:SF6">
    <property type="entry name" value="N-ACETYLMURAMOYL-L-ALANINE AMIDASE AMIB"/>
    <property type="match status" value="1"/>
</dbReference>
<sequence length="232" mass="27130">MIIAIDAGHGGQDPGAIGYQGLQEKKITIKIALQLNKILKKNKIFRTILIRNNDSYLSMKKRKNIINKNYADFLISIHADSSQIKRISGISIWMVSDERMRREIQNYLDQNKDIICFSENIKKIFQKNKYDIYLKKTILDLQFNNFRKMEIDISRRMLQQFKKITNLHKAHPNYASLGILSNINIPSVLIETGFITNVVDEKKLQTKNYRNKIANCIYLALNNYFQKTVKLK</sequence>
<dbReference type="GO" id="GO:0008745">
    <property type="term" value="F:N-acetylmuramoyl-L-alanine amidase activity"/>
    <property type="evidence" value="ECO:0007669"/>
    <property type="project" value="UniProtKB-EC"/>
</dbReference>
<keyword evidence="5" id="KW-0961">Cell wall biogenesis/degradation</keyword>
<organism evidence="7 8">
    <name type="scientific">Buchnera aphidicola</name>
    <name type="common">Pentalonia nigronervosa</name>
    <dbReference type="NCBI Taxonomy" id="1309793"/>
    <lineage>
        <taxon>Bacteria</taxon>
        <taxon>Pseudomonadati</taxon>
        <taxon>Pseudomonadota</taxon>
        <taxon>Gammaproteobacteria</taxon>
        <taxon>Enterobacterales</taxon>
        <taxon>Erwiniaceae</taxon>
        <taxon>Buchnera</taxon>
    </lineage>
</organism>
<dbReference type="EMBL" id="CP061275">
    <property type="protein sequence ID" value="QNS02108.1"/>
    <property type="molecule type" value="Genomic_DNA"/>
</dbReference>
<keyword evidence="4" id="KW-0378">Hydrolase</keyword>
<dbReference type="GO" id="GO:0030288">
    <property type="term" value="C:outer membrane-bounded periplasmic space"/>
    <property type="evidence" value="ECO:0007669"/>
    <property type="project" value="TreeGrafter"/>
</dbReference>
<dbReference type="InterPro" id="IPR050695">
    <property type="entry name" value="N-acetylmuramoyl_amidase_3"/>
</dbReference>
<dbReference type="SMART" id="SM00646">
    <property type="entry name" value="Ami_3"/>
    <property type="match status" value="1"/>
</dbReference>
<dbReference type="GO" id="GO:0009253">
    <property type="term" value="P:peptidoglycan catabolic process"/>
    <property type="evidence" value="ECO:0007669"/>
    <property type="project" value="InterPro"/>
</dbReference>
<feature type="domain" description="MurNAc-LAA" evidence="6">
    <location>
        <begin position="63"/>
        <end position="222"/>
    </location>
</feature>
<accession>A0A7H1B053</accession>
<dbReference type="EC" id="3.5.1.28" evidence="3"/>
<dbReference type="CDD" id="cd02696">
    <property type="entry name" value="MurNAc-LAA"/>
    <property type="match status" value="1"/>
</dbReference>
<dbReference type="GO" id="GO:0071555">
    <property type="term" value="P:cell wall organization"/>
    <property type="evidence" value="ECO:0007669"/>
    <property type="project" value="UniProtKB-KW"/>
</dbReference>
<proteinExistence type="inferred from homology"/>
<comment type="catalytic activity">
    <reaction evidence="1">
        <text>Hydrolyzes the link between N-acetylmuramoyl residues and L-amino acid residues in certain cell-wall glycopeptides.</text>
        <dbReference type="EC" id="3.5.1.28"/>
    </reaction>
</comment>
<evidence type="ECO:0000256" key="3">
    <source>
        <dbReference type="ARBA" id="ARBA00011901"/>
    </source>
</evidence>